<gene>
    <name evidence="2" type="ORF">ENL47_04290</name>
    <name evidence="1" type="ORF">ENM84_01815</name>
</gene>
<evidence type="ECO:0000313" key="1">
    <source>
        <dbReference type="EMBL" id="HHP81383.1"/>
    </source>
</evidence>
<accession>A0A7C5XHR7</accession>
<name>A0A7C5XHR7_9CREN</name>
<evidence type="ECO:0000313" key="2">
    <source>
        <dbReference type="EMBL" id="HHR96033.1"/>
    </source>
</evidence>
<dbReference type="AlphaFoldDB" id="A0A7C5XHR7"/>
<comment type="caution">
    <text evidence="1">The sequence shown here is derived from an EMBL/GenBank/DDBJ whole genome shotgun (WGS) entry which is preliminary data.</text>
</comment>
<sequence length="119" mass="13719">MVKLGRMEIPKSEEDVKRISEEIEKNMEINQHGHGDEDELSDIDSIVHQLGHVQELLIHIIQSIKEVRNSIDNLTSVIRKNSRVIALAYMLNVINNEEAKRKIVEIISKDLNLDINIEQ</sequence>
<proteinExistence type="predicted"/>
<protein>
    <submittedName>
        <fullName evidence="1">Uncharacterized protein</fullName>
    </submittedName>
</protein>
<dbReference type="EMBL" id="DRZI01000068">
    <property type="protein sequence ID" value="HHP81383.1"/>
    <property type="molecule type" value="Genomic_DNA"/>
</dbReference>
<organism evidence="1">
    <name type="scientific">Ignisphaera aggregans</name>
    <dbReference type="NCBI Taxonomy" id="334771"/>
    <lineage>
        <taxon>Archaea</taxon>
        <taxon>Thermoproteota</taxon>
        <taxon>Thermoprotei</taxon>
        <taxon>Desulfurococcales</taxon>
        <taxon>Desulfurococcaceae</taxon>
        <taxon>Ignisphaera</taxon>
    </lineage>
</organism>
<reference evidence="1" key="1">
    <citation type="journal article" date="2020" name="mSystems">
        <title>Genome- and Community-Level Interaction Insights into Carbon Utilization and Element Cycling Functions of Hydrothermarchaeota in Hydrothermal Sediment.</title>
        <authorList>
            <person name="Zhou Z."/>
            <person name="Liu Y."/>
            <person name="Xu W."/>
            <person name="Pan J."/>
            <person name="Luo Z.H."/>
            <person name="Li M."/>
        </authorList>
    </citation>
    <scope>NUCLEOTIDE SEQUENCE [LARGE SCALE GENOMIC DNA]</scope>
    <source>
        <strain evidence="2">SpSt-1</strain>
        <strain evidence="1">SpSt-1121</strain>
    </source>
</reference>
<dbReference type="EMBL" id="DRUB01000077">
    <property type="protein sequence ID" value="HHR96033.1"/>
    <property type="molecule type" value="Genomic_DNA"/>
</dbReference>